<accession>A0A6J7DNL0</accession>
<dbReference type="AlphaFoldDB" id="A0A6J7DNL0"/>
<protein>
    <submittedName>
        <fullName evidence="1">Unannotated protein</fullName>
    </submittedName>
</protein>
<organism evidence="1">
    <name type="scientific">freshwater metagenome</name>
    <dbReference type="NCBI Taxonomy" id="449393"/>
    <lineage>
        <taxon>unclassified sequences</taxon>
        <taxon>metagenomes</taxon>
        <taxon>ecological metagenomes</taxon>
    </lineage>
</organism>
<gene>
    <name evidence="1" type="ORF">UFOPK3306_00935</name>
</gene>
<evidence type="ECO:0000313" key="1">
    <source>
        <dbReference type="EMBL" id="CAB4870990.1"/>
    </source>
</evidence>
<name>A0A6J7DNL0_9ZZZZ</name>
<reference evidence="1" key="1">
    <citation type="submission" date="2020-05" db="EMBL/GenBank/DDBJ databases">
        <authorList>
            <person name="Chiriac C."/>
            <person name="Salcher M."/>
            <person name="Ghai R."/>
            <person name="Kavagutti S V."/>
        </authorList>
    </citation>
    <scope>NUCLEOTIDE SEQUENCE</scope>
</reference>
<sequence length="41" mass="3922">MVGDTPTSPGLVTVPLAETVAVTSPTDTVAADVAVLLAALG</sequence>
<proteinExistence type="predicted"/>
<dbReference type="EMBL" id="CAFBLI010000071">
    <property type="protein sequence ID" value="CAB4870990.1"/>
    <property type="molecule type" value="Genomic_DNA"/>
</dbReference>